<sequence>MNRTSTRPLPVTGAILQRTARGLSAIGGSLALAKCLCQDTWSMSRVTSAKRFPRHPHPPLFQSPLPYTCSGTQARRSRWQATLLTGMITLTTGSLTSNMHLIVVFGPPGQSYPELGGLWWAGVDVAAVFPSRFWVSSLCCLKIGCICLACSVRSI</sequence>
<organism evidence="2 3">
    <name type="scientific">Stachybotrys elegans</name>
    <dbReference type="NCBI Taxonomy" id="80388"/>
    <lineage>
        <taxon>Eukaryota</taxon>
        <taxon>Fungi</taxon>
        <taxon>Dikarya</taxon>
        <taxon>Ascomycota</taxon>
        <taxon>Pezizomycotina</taxon>
        <taxon>Sordariomycetes</taxon>
        <taxon>Hypocreomycetidae</taxon>
        <taxon>Hypocreales</taxon>
        <taxon>Stachybotryaceae</taxon>
        <taxon>Stachybotrys</taxon>
    </lineage>
</organism>
<gene>
    <name evidence="2" type="ORF">B0I35DRAFT_129666</name>
</gene>
<keyword evidence="3" id="KW-1185">Reference proteome</keyword>
<dbReference type="EMBL" id="JAGPNK010000002">
    <property type="protein sequence ID" value="KAH7326246.1"/>
    <property type="molecule type" value="Genomic_DNA"/>
</dbReference>
<evidence type="ECO:0000313" key="2">
    <source>
        <dbReference type="EMBL" id="KAH7326246.1"/>
    </source>
</evidence>
<feature type="transmembrane region" description="Helical" evidence="1">
    <location>
        <begin position="83"/>
        <end position="105"/>
    </location>
</feature>
<keyword evidence="1" id="KW-0812">Transmembrane</keyword>
<protein>
    <submittedName>
        <fullName evidence="2">Uncharacterized protein</fullName>
    </submittedName>
</protein>
<name>A0A8K0SYU4_9HYPO</name>
<evidence type="ECO:0000256" key="1">
    <source>
        <dbReference type="SAM" id="Phobius"/>
    </source>
</evidence>
<accession>A0A8K0SYU4</accession>
<dbReference type="Proteomes" id="UP000813444">
    <property type="component" value="Unassembled WGS sequence"/>
</dbReference>
<feature type="transmembrane region" description="Helical" evidence="1">
    <location>
        <begin position="133"/>
        <end position="152"/>
    </location>
</feature>
<comment type="caution">
    <text evidence="2">The sequence shown here is derived from an EMBL/GenBank/DDBJ whole genome shotgun (WGS) entry which is preliminary data.</text>
</comment>
<keyword evidence="1" id="KW-1133">Transmembrane helix</keyword>
<keyword evidence="1" id="KW-0472">Membrane</keyword>
<dbReference type="AlphaFoldDB" id="A0A8K0SYU4"/>
<reference evidence="2" key="1">
    <citation type="journal article" date="2021" name="Nat. Commun.">
        <title>Genetic determinants of endophytism in the Arabidopsis root mycobiome.</title>
        <authorList>
            <person name="Mesny F."/>
            <person name="Miyauchi S."/>
            <person name="Thiergart T."/>
            <person name="Pickel B."/>
            <person name="Atanasova L."/>
            <person name="Karlsson M."/>
            <person name="Huettel B."/>
            <person name="Barry K.W."/>
            <person name="Haridas S."/>
            <person name="Chen C."/>
            <person name="Bauer D."/>
            <person name="Andreopoulos W."/>
            <person name="Pangilinan J."/>
            <person name="LaButti K."/>
            <person name="Riley R."/>
            <person name="Lipzen A."/>
            <person name="Clum A."/>
            <person name="Drula E."/>
            <person name="Henrissat B."/>
            <person name="Kohler A."/>
            <person name="Grigoriev I.V."/>
            <person name="Martin F.M."/>
            <person name="Hacquard S."/>
        </authorList>
    </citation>
    <scope>NUCLEOTIDE SEQUENCE</scope>
    <source>
        <strain evidence="2">MPI-CAGE-CH-0235</strain>
    </source>
</reference>
<evidence type="ECO:0000313" key="3">
    <source>
        <dbReference type="Proteomes" id="UP000813444"/>
    </source>
</evidence>
<proteinExistence type="predicted"/>